<dbReference type="Gene3D" id="2.40.50.140">
    <property type="entry name" value="Nucleic acid-binding proteins"/>
    <property type="match status" value="2"/>
</dbReference>
<dbReference type="GO" id="GO:0043043">
    <property type="term" value="P:peptide biosynthetic process"/>
    <property type="evidence" value="ECO:0007669"/>
    <property type="project" value="InterPro"/>
</dbReference>
<evidence type="ECO:0000256" key="6">
    <source>
        <dbReference type="ARBA" id="ARBA00022917"/>
    </source>
</evidence>
<dbReference type="Pfam" id="PF09285">
    <property type="entry name" value="Elong-fact-P_C"/>
    <property type="match status" value="1"/>
</dbReference>
<evidence type="ECO:0000256" key="5">
    <source>
        <dbReference type="ARBA" id="ARBA00022768"/>
    </source>
</evidence>
<comment type="function">
    <text evidence="7">Involved in peptide bond synthesis. Stimulates efficient translation and peptide-bond synthesis on native or reconstituted 70S ribosomes in vitro. Probably functions indirectly by altering the affinity of the ribosome for aminoacyl-tRNA, thus increasing their reactivity as acceptors for peptidyl transferase.</text>
</comment>
<sequence>MIGFLFLTFKLLNFLKYFMAIIPNLNGIKKGANIIYEGSPYTVVEANFVRMQQRKPVMQTKMKNLLNGKVAEVNFHPGDKVEEADLQRKKAEYLYNDGDNFYFMASDDFEQFSLDKEIVGYLSNYMKDGDRVDVLYFAGSPVSLSLPTKVELKVVSAPEGVKGNSAQGRVTKTAELETGVSIQVPLFVKEGDIIRVNTETEEYCERVS</sequence>
<dbReference type="PANTHER" id="PTHR30053:SF12">
    <property type="entry name" value="ELONGATION FACTOR P (EF-P) FAMILY PROTEIN"/>
    <property type="match status" value="1"/>
</dbReference>
<dbReference type="InterPro" id="IPR012340">
    <property type="entry name" value="NA-bd_OB-fold"/>
</dbReference>
<dbReference type="SUPFAM" id="SSF50249">
    <property type="entry name" value="Nucleic acid-binding proteins"/>
    <property type="match status" value="2"/>
</dbReference>
<dbReference type="UniPathway" id="UPA00345"/>
<dbReference type="SMART" id="SM01185">
    <property type="entry name" value="EFP"/>
    <property type="match status" value="1"/>
</dbReference>
<evidence type="ECO:0000259" key="10">
    <source>
        <dbReference type="SMART" id="SM00841"/>
    </source>
</evidence>
<evidence type="ECO:0000256" key="3">
    <source>
        <dbReference type="ARBA" id="ARBA00009479"/>
    </source>
</evidence>
<evidence type="ECO:0000256" key="4">
    <source>
        <dbReference type="ARBA" id="ARBA00022490"/>
    </source>
</evidence>
<dbReference type="InterPro" id="IPR013852">
    <property type="entry name" value="Transl_elong_P/YeiP_CS"/>
</dbReference>
<feature type="domain" description="Elongation factor P C-terminal" evidence="10">
    <location>
        <begin position="150"/>
        <end position="206"/>
    </location>
</feature>
<evidence type="ECO:0000256" key="7">
    <source>
        <dbReference type="HAMAP-Rule" id="MF_00141"/>
    </source>
</evidence>
<evidence type="ECO:0000256" key="9">
    <source>
        <dbReference type="RuleBase" id="RU004389"/>
    </source>
</evidence>
<dbReference type="GO" id="GO:0003746">
    <property type="term" value="F:translation elongation factor activity"/>
    <property type="evidence" value="ECO:0007669"/>
    <property type="project" value="UniProtKB-UniRule"/>
</dbReference>
<dbReference type="NCBIfam" id="NF001810">
    <property type="entry name" value="PRK00529.1"/>
    <property type="match status" value="1"/>
</dbReference>
<gene>
    <name evidence="7 12" type="primary">efp</name>
    <name evidence="12" type="ORF">COT80_01805</name>
</gene>
<dbReference type="HAMAP" id="MF_00141">
    <property type="entry name" value="EF_P"/>
    <property type="match status" value="1"/>
</dbReference>
<keyword evidence="5 7" id="KW-0251">Elongation factor</keyword>
<dbReference type="InterPro" id="IPR014722">
    <property type="entry name" value="Rib_uL2_dom2"/>
</dbReference>
<dbReference type="InterPro" id="IPR020599">
    <property type="entry name" value="Transl_elong_fac_P/YeiP"/>
</dbReference>
<evidence type="ECO:0000313" key="12">
    <source>
        <dbReference type="EMBL" id="PIS06284.1"/>
    </source>
</evidence>
<dbReference type="AlphaFoldDB" id="A0A2H0W4R4"/>
<name>A0A2H0W4R4_9BACT</name>
<evidence type="ECO:0000256" key="2">
    <source>
        <dbReference type="ARBA" id="ARBA00004815"/>
    </source>
</evidence>
<organism evidence="12 13">
    <name type="scientific">Candidatus Buchananbacteria bacterium CG10_big_fil_rev_8_21_14_0_10_33_19</name>
    <dbReference type="NCBI Taxonomy" id="1974525"/>
    <lineage>
        <taxon>Bacteria</taxon>
        <taxon>Candidatus Buchananiibacteriota</taxon>
    </lineage>
</organism>
<keyword evidence="6 7" id="KW-0648">Protein biosynthesis</keyword>
<dbReference type="PIRSF" id="PIRSF005901">
    <property type="entry name" value="EF-P"/>
    <property type="match status" value="1"/>
</dbReference>
<comment type="pathway">
    <text evidence="2 7">Protein biosynthesis; polypeptide chain elongation.</text>
</comment>
<dbReference type="FunFam" id="2.40.50.140:FF:000009">
    <property type="entry name" value="Elongation factor P"/>
    <property type="match status" value="1"/>
</dbReference>
<accession>A0A2H0W4R4</accession>
<dbReference type="FunFam" id="2.40.50.140:FF:000004">
    <property type="entry name" value="Elongation factor P"/>
    <property type="match status" value="1"/>
</dbReference>
<dbReference type="InterPro" id="IPR015365">
    <property type="entry name" value="Elong-fact-P_C"/>
</dbReference>
<evidence type="ECO:0000259" key="11">
    <source>
        <dbReference type="SMART" id="SM01185"/>
    </source>
</evidence>
<dbReference type="InterPro" id="IPR001059">
    <property type="entry name" value="Transl_elong_P/YeiP_cen"/>
</dbReference>
<dbReference type="Gene3D" id="2.30.30.30">
    <property type="match status" value="1"/>
</dbReference>
<dbReference type="CDD" id="cd04470">
    <property type="entry name" value="S1_EF-P_repeat_1"/>
    <property type="match status" value="1"/>
</dbReference>
<comment type="subcellular location">
    <subcellularLocation>
        <location evidence="1 7">Cytoplasm</location>
    </subcellularLocation>
</comment>
<dbReference type="PANTHER" id="PTHR30053">
    <property type="entry name" value="ELONGATION FACTOR P"/>
    <property type="match status" value="1"/>
</dbReference>
<dbReference type="NCBIfam" id="TIGR00038">
    <property type="entry name" value="efp"/>
    <property type="match status" value="1"/>
</dbReference>
<evidence type="ECO:0000256" key="8">
    <source>
        <dbReference type="NCBIfam" id="TIGR00038"/>
    </source>
</evidence>
<comment type="similarity">
    <text evidence="3 7 9">Belongs to the elongation factor P family.</text>
</comment>
<dbReference type="Proteomes" id="UP000229056">
    <property type="component" value="Unassembled WGS sequence"/>
</dbReference>
<dbReference type="Pfam" id="PF01132">
    <property type="entry name" value="EFP"/>
    <property type="match status" value="1"/>
</dbReference>
<dbReference type="InterPro" id="IPR013185">
    <property type="entry name" value="Transl_elong_KOW-like"/>
</dbReference>
<dbReference type="Pfam" id="PF08207">
    <property type="entry name" value="EFP_N"/>
    <property type="match status" value="1"/>
</dbReference>
<proteinExistence type="inferred from homology"/>
<dbReference type="InterPro" id="IPR011768">
    <property type="entry name" value="Transl_elongation_fac_P"/>
</dbReference>
<dbReference type="InterPro" id="IPR008991">
    <property type="entry name" value="Translation_prot_SH3-like_sf"/>
</dbReference>
<dbReference type="PROSITE" id="PS01275">
    <property type="entry name" value="EFP"/>
    <property type="match status" value="1"/>
</dbReference>
<evidence type="ECO:0000313" key="13">
    <source>
        <dbReference type="Proteomes" id="UP000229056"/>
    </source>
</evidence>
<dbReference type="GO" id="GO:0005829">
    <property type="term" value="C:cytosol"/>
    <property type="evidence" value="ECO:0007669"/>
    <property type="project" value="UniProtKB-ARBA"/>
</dbReference>
<comment type="caution">
    <text evidence="12">The sequence shown here is derived from an EMBL/GenBank/DDBJ whole genome shotgun (WGS) entry which is preliminary data.</text>
</comment>
<protein>
    <recommendedName>
        <fullName evidence="7 8">Elongation factor P</fullName>
        <shortName evidence="7">EF-P</shortName>
    </recommendedName>
</protein>
<evidence type="ECO:0000256" key="1">
    <source>
        <dbReference type="ARBA" id="ARBA00004496"/>
    </source>
</evidence>
<reference evidence="13" key="1">
    <citation type="submission" date="2017-09" db="EMBL/GenBank/DDBJ databases">
        <title>Depth-based differentiation of microbial function through sediment-hosted aquifers and enrichment of novel symbionts in the deep terrestrial subsurface.</title>
        <authorList>
            <person name="Probst A.J."/>
            <person name="Ladd B."/>
            <person name="Jarett J.K."/>
            <person name="Geller-Mcgrath D.E."/>
            <person name="Sieber C.M.K."/>
            <person name="Emerson J.B."/>
            <person name="Anantharaman K."/>
            <person name="Thomas B.C."/>
            <person name="Malmstrom R."/>
            <person name="Stieglmeier M."/>
            <person name="Klingl A."/>
            <person name="Woyke T."/>
            <person name="Ryan C.M."/>
            <person name="Banfield J.F."/>
        </authorList>
    </citation>
    <scope>NUCLEOTIDE SEQUENCE [LARGE SCALE GENOMIC DNA]</scope>
</reference>
<dbReference type="SMART" id="SM00841">
    <property type="entry name" value="Elong-fact-P_C"/>
    <property type="match status" value="1"/>
</dbReference>
<feature type="domain" description="Translation elongation factor P/YeiP central" evidence="11">
    <location>
        <begin position="88"/>
        <end position="142"/>
    </location>
</feature>
<dbReference type="EMBL" id="PEZY01000005">
    <property type="protein sequence ID" value="PIS06284.1"/>
    <property type="molecule type" value="Genomic_DNA"/>
</dbReference>
<dbReference type="CDD" id="cd05794">
    <property type="entry name" value="S1_EF-P_repeat_2"/>
    <property type="match status" value="1"/>
</dbReference>
<keyword evidence="4 7" id="KW-0963">Cytoplasm</keyword>
<dbReference type="SUPFAM" id="SSF50104">
    <property type="entry name" value="Translation proteins SH3-like domain"/>
    <property type="match status" value="1"/>
</dbReference>